<sequence>MISRIQFENFNKLFVTEVHFVDRHTRDYYMIAIYLFIKLNSISISSIFKTIKCTTGTHKRVTSQECLHHFEKNNDFKQHSSLNFVQKQPKD</sequence>
<dbReference type="AlphaFoldDB" id="A0A0V1LG67"/>
<comment type="caution">
    <text evidence="1">The sequence shown here is derived from an EMBL/GenBank/DDBJ whole genome shotgun (WGS) entry which is preliminary data.</text>
</comment>
<proteinExistence type="predicted"/>
<dbReference type="Proteomes" id="UP000054721">
    <property type="component" value="Unassembled WGS sequence"/>
</dbReference>
<dbReference type="EMBL" id="JYDW01000056">
    <property type="protein sequence ID" value="KRZ58529.1"/>
    <property type="molecule type" value="Genomic_DNA"/>
</dbReference>
<organism evidence="1 2">
    <name type="scientific">Trichinella nativa</name>
    <dbReference type="NCBI Taxonomy" id="6335"/>
    <lineage>
        <taxon>Eukaryota</taxon>
        <taxon>Metazoa</taxon>
        <taxon>Ecdysozoa</taxon>
        <taxon>Nematoda</taxon>
        <taxon>Enoplea</taxon>
        <taxon>Dorylaimia</taxon>
        <taxon>Trichinellida</taxon>
        <taxon>Trichinellidae</taxon>
        <taxon>Trichinella</taxon>
    </lineage>
</organism>
<dbReference type="OrthoDB" id="10468998at2759"/>
<keyword evidence="2" id="KW-1185">Reference proteome</keyword>
<accession>A0A0V1LG67</accession>
<reference evidence="1 2" key="1">
    <citation type="submission" date="2015-05" db="EMBL/GenBank/DDBJ databases">
        <title>Evolution of Trichinella species and genotypes.</title>
        <authorList>
            <person name="Korhonen P.K."/>
            <person name="Edoardo P."/>
            <person name="Giuseppe L.R."/>
            <person name="Gasser R.B."/>
        </authorList>
    </citation>
    <scope>NUCLEOTIDE SEQUENCE [LARGE SCALE GENOMIC DNA]</scope>
    <source>
        <strain evidence="1">ISS10</strain>
    </source>
</reference>
<protein>
    <submittedName>
        <fullName evidence="1">Uncharacterized protein</fullName>
    </submittedName>
</protein>
<name>A0A0V1LG67_9BILA</name>
<gene>
    <name evidence="1" type="ORF">T02_13348</name>
</gene>
<evidence type="ECO:0000313" key="1">
    <source>
        <dbReference type="EMBL" id="KRZ58529.1"/>
    </source>
</evidence>
<evidence type="ECO:0000313" key="2">
    <source>
        <dbReference type="Proteomes" id="UP000054721"/>
    </source>
</evidence>